<organism evidence="2">
    <name type="scientific">viral metagenome</name>
    <dbReference type="NCBI Taxonomy" id="1070528"/>
    <lineage>
        <taxon>unclassified sequences</taxon>
        <taxon>metagenomes</taxon>
        <taxon>organismal metagenomes</taxon>
    </lineage>
</organism>
<protein>
    <recommendedName>
        <fullName evidence="1">Polymerase nucleotidyl transferase domain-containing protein</fullName>
    </recommendedName>
</protein>
<reference evidence="2" key="1">
    <citation type="journal article" date="2020" name="Nature">
        <title>Giant virus diversity and host interactions through global metagenomics.</title>
        <authorList>
            <person name="Schulz F."/>
            <person name="Roux S."/>
            <person name="Paez-Espino D."/>
            <person name="Jungbluth S."/>
            <person name="Walsh D.A."/>
            <person name="Denef V.J."/>
            <person name="McMahon K.D."/>
            <person name="Konstantinidis K.T."/>
            <person name="Eloe-Fadrosh E.A."/>
            <person name="Kyrpides N.C."/>
            <person name="Woyke T."/>
        </authorList>
    </citation>
    <scope>NUCLEOTIDE SEQUENCE</scope>
    <source>
        <strain evidence="2">GVMAG-M-3300027892-73</strain>
    </source>
</reference>
<dbReference type="EMBL" id="MN740522">
    <property type="protein sequence ID" value="QHU31026.1"/>
    <property type="molecule type" value="Genomic_DNA"/>
</dbReference>
<name>A0A6C0LJA2_9ZZZZ</name>
<feature type="domain" description="Polymerase nucleotidyl transferase" evidence="1">
    <location>
        <begin position="17"/>
        <end position="63"/>
    </location>
</feature>
<dbReference type="Gene3D" id="3.30.460.10">
    <property type="entry name" value="Beta Polymerase, domain 2"/>
    <property type="match status" value="1"/>
</dbReference>
<proteinExistence type="predicted"/>
<dbReference type="InterPro" id="IPR002934">
    <property type="entry name" value="Polymerase_NTP_transf_dom"/>
</dbReference>
<dbReference type="InterPro" id="IPR043519">
    <property type="entry name" value="NT_sf"/>
</dbReference>
<evidence type="ECO:0000259" key="1">
    <source>
        <dbReference type="Pfam" id="PF01909"/>
    </source>
</evidence>
<accession>A0A6C0LJA2</accession>
<dbReference type="Pfam" id="PF01909">
    <property type="entry name" value="NTP_transf_2"/>
    <property type="match status" value="1"/>
</dbReference>
<dbReference type="GO" id="GO:0016779">
    <property type="term" value="F:nucleotidyltransferase activity"/>
    <property type="evidence" value="ECO:0007669"/>
    <property type="project" value="InterPro"/>
</dbReference>
<sequence>MTIVQNNINEETQLFLDKLSNAINAKLYLFGSVLTSDYYPNKSDIDIDIFSDNIATTKYNLYAFLNSHDDNSKKDIVFKKFVFVTNKDKIINGIKTSYKNKENHIFLELNIFDTTMQEYVLNERRYKQNFPVYITFLYSIIKFCHYELNLISVDNYRYLKELCLNYLMGGKKIEFVNLEI</sequence>
<dbReference type="SUPFAM" id="SSF81301">
    <property type="entry name" value="Nucleotidyltransferase"/>
    <property type="match status" value="1"/>
</dbReference>
<evidence type="ECO:0000313" key="2">
    <source>
        <dbReference type="EMBL" id="QHU31026.1"/>
    </source>
</evidence>
<dbReference type="AlphaFoldDB" id="A0A6C0LJA2"/>